<proteinExistence type="predicted"/>
<evidence type="ECO:0000256" key="1">
    <source>
        <dbReference type="SAM" id="MobiDB-lite"/>
    </source>
</evidence>
<organism evidence="2">
    <name type="scientific">Picoa juniperi partitivirus 4</name>
    <dbReference type="NCBI Taxonomy" id="2778515"/>
    <lineage>
        <taxon>Viruses</taxon>
        <taxon>Riboviria</taxon>
        <taxon>Orthornavirae</taxon>
        <taxon>Pisuviricota</taxon>
        <taxon>Duplopiviricetes</taxon>
        <taxon>Durnavirales</taxon>
        <taxon>Partitiviridae</taxon>
    </lineage>
</organism>
<evidence type="ECO:0000313" key="2">
    <source>
        <dbReference type="EMBL" id="QOI17273.1"/>
    </source>
</evidence>
<accession>A0A7L8Y8T9</accession>
<dbReference type="EMBL" id="MT876196">
    <property type="protein sequence ID" value="QOI17273.1"/>
    <property type="molecule type" value="Genomic_RNA"/>
</dbReference>
<protein>
    <submittedName>
        <fullName evidence="2">Capsid</fullName>
    </submittedName>
</protein>
<feature type="compositionally biased region" description="Polar residues" evidence="1">
    <location>
        <begin position="26"/>
        <end position="37"/>
    </location>
</feature>
<sequence length="471" mass="52387">MADTNDAPQLDNAPERTPDVPIPRTTAEQPPNPQQRVPTRHTGLRPRANPPQQQATGLPALLAIVADQGRYTRTFDEQNAYIPSSHSLMRVVDEMDQQMRTTKRFTDNNPIWHPIISQTYFGLIFIIQTMRSQQANGLLPIVETEFLTWFENNFGFNTIAVPGPIRPILAALAACPAPLPNYGNTSPRLPRTCSATSHNRYLLLHGHAHLIPPIPAYIDQLRAFCNQTGNAPTAQFNWYSNFYGRNYDGSSRDRILAIAPGISTNSTFVPLSVQTAFFDNRSQLANALPPRRGTGLTHDFIPWTEYFCFSQNNGMTTAWFPIILRIMSNYCRHFNGSCSLLSIPLVAHSVPMNIYTWTRQSNIGNNPQTGLTDATTVMTPRNLHSLECIGRCHDIDADIVSNQFSDVATLNTSYDNLPASTHSDYPVNGVIRFGEIWSTPQTFGTPTLNLQPPLGAVIASHYHSSTALNAQ</sequence>
<feature type="region of interest" description="Disordered" evidence="1">
    <location>
        <begin position="1"/>
        <end position="57"/>
    </location>
</feature>
<reference evidence="2" key="1">
    <citation type="journal article" date="2021" name="Virology (Lond)">
        <title>Novel and diverse mycoviruses co-inhabiting the hypogeous ectomycorrhizal fungus Picoa juniperi.</title>
        <authorList>
            <person name="Sahin E."/>
            <person name="Keskin E."/>
            <person name="Akata I."/>
        </authorList>
    </citation>
    <scope>NUCLEOTIDE SEQUENCE</scope>
    <source>
        <strain evidence="2">ANK_VIR-95</strain>
    </source>
</reference>
<name>A0A7L8Y8T9_9VIRU</name>